<dbReference type="Gene3D" id="1.10.260.40">
    <property type="entry name" value="lambda repressor-like DNA-binding domains"/>
    <property type="match status" value="1"/>
</dbReference>
<evidence type="ECO:0000313" key="3">
    <source>
        <dbReference type="EMBL" id="MFD1044331.1"/>
    </source>
</evidence>
<proteinExistence type="predicted"/>
<evidence type="ECO:0000256" key="1">
    <source>
        <dbReference type="SAM" id="MobiDB-lite"/>
    </source>
</evidence>
<dbReference type="Proteomes" id="UP001597045">
    <property type="component" value="Unassembled WGS sequence"/>
</dbReference>
<evidence type="ECO:0000259" key="2">
    <source>
        <dbReference type="SMART" id="SM00530"/>
    </source>
</evidence>
<evidence type="ECO:0000313" key="4">
    <source>
        <dbReference type="Proteomes" id="UP001597045"/>
    </source>
</evidence>
<dbReference type="InterPro" id="IPR001387">
    <property type="entry name" value="Cro/C1-type_HTH"/>
</dbReference>
<dbReference type="EMBL" id="JBHTIS010000035">
    <property type="protein sequence ID" value="MFD1044331.1"/>
    <property type="molecule type" value="Genomic_DNA"/>
</dbReference>
<protein>
    <submittedName>
        <fullName evidence="3">Helix-turn-helix domain-containing protein</fullName>
    </submittedName>
</protein>
<name>A0ABW3M0Z1_9PSEU</name>
<sequence>MSAYTQEARARFQVLVSELAGEKGLQLADVAKRAGISEATLRRVRHKYDASITTATLRGLERAYDLADRELDRFLTTPGYRPQPRTKPLAPETSTSDQVARFLRRFIAAQPDEARKVRAQFRTI</sequence>
<feature type="region of interest" description="Disordered" evidence="1">
    <location>
        <begin position="76"/>
        <end position="95"/>
    </location>
</feature>
<gene>
    <name evidence="3" type="ORF">ACFQ1S_01340</name>
</gene>
<accession>A0ABW3M0Z1</accession>
<reference evidence="4" key="1">
    <citation type="journal article" date="2019" name="Int. J. Syst. Evol. Microbiol.">
        <title>The Global Catalogue of Microorganisms (GCM) 10K type strain sequencing project: providing services to taxonomists for standard genome sequencing and annotation.</title>
        <authorList>
            <consortium name="The Broad Institute Genomics Platform"/>
            <consortium name="The Broad Institute Genome Sequencing Center for Infectious Disease"/>
            <person name="Wu L."/>
            <person name="Ma J."/>
        </authorList>
    </citation>
    <scope>NUCLEOTIDE SEQUENCE [LARGE SCALE GENOMIC DNA]</scope>
    <source>
        <strain evidence="4">JCM 31486</strain>
    </source>
</reference>
<feature type="domain" description="HTH cro/C1-type" evidence="2">
    <location>
        <begin position="15"/>
        <end position="71"/>
    </location>
</feature>
<dbReference type="SMART" id="SM00530">
    <property type="entry name" value="HTH_XRE"/>
    <property type="match status" value="1"/>
</dbReference>
<organism evidence="3 4">
    <name type="scientific">Kibdelosporangium lantanae</name>
    <dbReference type="NCBI Taxonomy" id="1497396"/>
    <lineage>
        <taxon>Bacteria</taxon>
        <taxon>Bacillati</taxon>
        <taxon>Actinomycetota</taxon>
        <taxon>Actinomycetes</taxon>
        <taxon>Pseudonocardiales</taxon>
        <taxon>Pseudonocardiaceae</taxon>
        <taxon>Kibdelosporangium</taxon>
    </lineage>
</organism>
<comment type="caution">
    <text evidence="3">The sequence shown here is derived from an EMBL/GenBank/DDBJ whole genome shotgun (WGS) entry which is preliminary data.</text>
</comment>
<keyword evidence="4" id="KW-1185">Reference proteome</keyword>
<dbReference type="InterPro" id="IPR010982">
    <property type="entry name" value="Lambda_DNA-bd_dom_sf"/>
</dbReference>